<feature type="domain" description="Fido" evidence="1">
    <location>
        <begin position="181"/>
        <end position="334"/>
    </location>
</feature>
<organism evidence="2 3">
    <name type="scientific">Roseateles amylovorans</name>
    <dbReference type="NCBI Taxonomy" id="2978473"/>
    <lineage>
        <taxon>Bacteria</taxon>
        <taxon>Pseudomonadati</taxon>
        <taxon>Pseudomonadota</taxon>
        <taxon>Betaproteobacteria</taxon>
        <taxon>Burkholderiales</taxon>
        <taxon>Sphaerotilaceae</taxon>
        <taxon>Roseateles</taxon>
    </lineage>
</organism>
<dbReference type="Pfam" id="PF12840">
    <property type="entry name" value="HTH_20"/>
    <property type="match status" value="1"/>
</dbReference>
<dbReference type="CDD" id="cd00090">
    <property type="entry name" value="HTH_ARSR"/>
    <property type="match status" value="1"/>
</dbReference>
<dbReference type="InterPro" id="IPR003812">
    <property type="entry name" value="Fido"/>
</dbReference>
<gene>
    <name evidence="2" type="ORF">N4261_10870</name>
</gene>
<dbReference type="PROSITE" id="PS51459">
    <property type="entry name" value="FIDO"/>
    <property type="match status" value="1"/>
</dbReference>
<dbReference type="Pfam" id="PF02661">
    <property type="entry name" value="Fic"/>
    <property type="match status" value="1"/>
</dbReference>
<dbReference type="RefSeq" id="WP_261760158.1">
    <property type="nucleotide sequence ID" value="NZ_CP104562.2"/>
</dbReference>
<sequence>MRDDILDLVRAGGPGGLAAEDILNGLTEKISRATLNRHLAALREGGLIKSVGQARATRYVTTSSFSRADIDAYFARPAASRPYAPFREAYLEPQPNIDRERAARCVEIQGLANPMDRKYLAAFLVDFSWGSSILEGSTYSELDTEALITYGQRAKDKPVEDAFLALNHKRAGEHLWTHRALSVENLCAMHALLTDDHGREELAESDHFLPIDQRGVTRVFNDVNLQNSAYLPPFRPGTDHARELLDRIVATAQAQPAVEAAVYLLTRVAYVQSFSNGNKRTSRLAANIPLLAEGLIPFSFADVNKADYIRGMAAFYELGSVHVIEQTFIEGYVRSVIRSSNLPASLRTASADPEVLAGSLVEYVNTGKRPASASVATFLRAKAT</sequence>
<dbReference type="Gene3D" id="1.10.3290.10">
    <property type="entry name" value="Fido-like domain"/>
    <property type="match status" value="1"/>
</dbReference>
<dbReference type="InterPro" id="IPR036390">
    <property type="entry name" value="WH_DNA-bd_sf"/>
</dbReference>
<dbReference type="EMBL" id="CP104562">
    <property type="protein sequence ID" value="UXH80339.1"/>
    <property type="molecule type" value="Genomic_DNA"/>
</dbReference>
<dbReference type="InterPro" id="IPR011991">
    <property type="entry name" value="ArsR-like_HTH"/>
</dbReference>
<dbReference type="SUPFAM" id="SSF46785">
    <property type="entry name" value="Winged helix' DNA-binding domain"/>
    <property type="match status" value="1"/>
</dbReference>
<keyword evidence="3" id="KW-1185">Reference proteome</keyword>
<dbReference type="InterPro" id="IPR036597">
    <property type="entry name" value="Fido-like_dom_sf"/>
</dbReference>
<proteinExistence type="predicted"/>
<dbReference type="Proteomes" id="UP001064933">
    <property type="component" value="Chromosome"/>
</dbReference>
<evidence type="ECO:0000259" key="1">
    <source>
        <dbReference type="PROSITE" id="PS51459"/>
    </source>
</evidence>
<dbReference type="SUPFAM" id="SSF140931">
    <property type="entry name" value="Fic-like"/>
    <property type="match status" value="1"/>
</dbReference>
<dbReference type="Gene3D" id="1.10.10.10">
    <property type="entry name" value="Winged helix-like DNA-binding domain superfamily/Winged helix DNA-binding domain"/>
    <property type="match status" value="1"/>
</dbReference>
<protein>
    <submittedName>
        <fullName evidence="2">Fic family protein</fullName>
    </submittedName>
</protein>
<evidence type="ECO:0000313" key="2">
    <source>
        <dbReference type="EMBL" id="UXH80339.1"/>
    </source>
</evidence>
<name>A0ABY6B518_9BURK</name>
<reference evidence="2" key="1">
    <citation type="submission" date="2022-10" db="EMBL/GenBank/DDBJ databases">
        <title>Characterization and whole genome sequencing of a new Roseateles species, isolated from fresh water.</title>
        <authorList>
            <person name="Guliayeva D.Y."/>
            <person name="Akhremchuk A.E."/>
            <person name="Sikolenko M.A."/>
            <person name="Valentovich L.N."/>
            <person name="Sidarenka A.V."/>
        </authorList>
    </citation>
    <scope>NUCLEOTIDE SEQUENCE</scope>
    <source>
        <strain evidence="2">BIM B-1768</strain>
    </source>
</reference>
<evidence type="ECO:0000313" key="3">
    <source>
        <dbReference type="Proteomes" id="UP001064933"/>
    </source>
</evidence>
<dbReference type="InterPro" id="IPR036388">
    <property type="entry name" value="WH-like_DNA-bd_sf"/>
</dbReference>
<accession>A0ABY6B518</accession>